<protein>
    <submittedName>
        <fullName evidence="1">Uncharacterized protein</fullName>
    </submittedName>
</protein>
<geneLocation type="plasmid" evidence="1">
    <name>pM7012</name>
</geneLocation>
<reference evidence="1" key="2">
    <citation type="submission" date="2024-06" db="EMBL/GenBank/DDBJ databases">
        <authorList>
            <person name="Sakai Y."/>
            <person name="Fujii T."/>
        </authorList>
    </citation>
    <scope>NUCLEOTIDE SEQUENCE</scope>
    <source>
        <strain evidence="1">M701</strain>
        <plasmid evidence="1">pM7012</plasmid>
    </source>
</reference>
<keyword evidence="1" id="KW-0614">Plasmid</keyword>
<accession>V5YNT9</accession>
<dbReference type="RefSeq" id="WP_023842472.1">
    <property type="nucleotide sequence ID" value="NC_022995.1"/>
</dbReference>
<name>V5YNT9_9BURK</name>
<dbReference type="EMBL" id="AB853026">
    <property type="protein sequence ID" value="BAO18929.1"/>
    <property type="molecule type" value="Genomic_DNA"/>
</dbReference>
<organism evidence="1">
    <name type="scientific">Burkholderia sp. M701</name>
    <dbReference type="NCBI Taxonomy" id="326454"/>
    <lineage>
        <taxon>Bacteria</taxon>
        <taxon>Pseudomonadati</taxon>
        <taxon>Pseudomonadota</taxon>
        <taxon>Betaproteobacteria</taxon>
        <taxon>Burkholderiales</taxon>
        <taxon>Burkholderiaceae</taxon>
        <taxon>Burkholderia</taxon>
    </lineage>
</organism>
<proteinExistence type="predicted"/>
<reference evidence="1" key="1">
    <citation type="journal article" date="2014" name="Microbiology">
        <title>A 2,4-dichlorophenoxyacetic acid degradation plasmid pM7012 discloses distribution of an unclassified megaplasmid group across bacterial species.</title>
        <authorList>
            <person name="Sakai Y."/>
            <person name="Ogawa N."/>
            <person name="Shimomura Y."/>
            <person name="Fujii T."/>
        </authorList>
    </citation>
    <scope>NUCLEOTIDE SEQUENCE</scope>
    <source>
        <strain evidence="1">M701</strain>
    </source>
</reference>
<sequence length="106" mass="11892">MNEKTATRFTISREVTIDDLPDDLVQALVRRALSQGDNRFNIFLEGDKVCFHHEAFDGQYEAAPRFSLLDAARERLTGDDGELEASVAALEAAAKVLREALRRRAE</sequence>
<evidence type="ECO:0000313" key="1">
    <source>
        <dbReference type="EMBL" id="BAO18929.1"/>
    </source>
</evidence>
<dbReference type="AlphaFoldDB" id="V5YNT9"/>